<accession>A0A6T8ATT5</accession>
<evidence type="ECO:0000256" key="1">
    <source>
        <dbReference type="SAM" id="MobiDB-lite"/>
    </source>
</evidence>
<feature type="compositionally biased region" description="Basic residues" evidence="1">
    <location>
        <begin position="58"/>
        <end position="67"/>
    </location>
</feature>
<organism evidence="2">
    <name type="scientific">Prymnesium polylepis</name>
    <dbReference type="NCBI Taxonomy" id="72548"/>
    <lineage>
        <taxon>Eukaryota</taxon>
        <taxon>Haptista</taxon>
        <taxon>Haptophyta</taxon>
        <taxon>Prymnesiophyceae</taxon>
        <taxon>Prymnesiales</taxon>
        <taxon>Prymnesiaceae</taxon>
        <taxon>Prymnesium</taxon>
    </lineage>
</organism>
<feature type="region of interest" description="Disordered" evidence="1">
    <location>
        <begin position="58"/>
        <end position="121"/>
    </location>
</feature>
<feature type="compositionally biased region" description="Basic and acidic residues" evidence="1">
    <location>
        <begin position="85"/>
        <end position="94"/>
    </location>
</feature>
<protein>
    <submittedName>
        <fullName evidence="2">Uncharacterized protein</fullName>
    </submittedName>
</protein>
<reference evidence="2" key="1">
    <citation type="submission" date="2021-01" db="EMBL/GenBank/DDBJ databases">
        <authorList>
            <person name="Corre E."/>
            <person name="Pelletier E."/>
            <person name="Niang G."/>
            <person name="Scheremetjew M."/>
            <person name="Finn R."/>
            <person name="Kale V."/>
            <person name="Holt S."/>
            <person name="Cochrane G."/>
            <person name="Meng A."/>
            <person name="Brown T."/>
            <person name="Cohen L."/>
        </authorList>
    </citation>
    <scope>NUCLEOTIDE SEQUENCE</scope>
    <source>
        <strain evidence="2">UIO037</strain>
    </source>
</reference>
<evidence type="ECO:0000313" key="2">
    <source>
        <dbReference type="EMBL" id="CAE2235460.1"/>
    </source>
</evidence>
<sequence length="121" mass="13427">MSCISRRMHRNSPSSAITTTLTQLTTHHSQLPGNPSYNTVQHKWIKCVVAVKSRHFLARSTTTHRKQPPASELRKKATMDIQPPVDERRIDLSGESRAGPVGGSTHGARESASRCSARTLW</sequence>
<dbReference type="AlphaFoldDB" id="A0A6T8ATT5"/>
<proteinExistence type="predicted"/>
<name>A0A6T8ATT5_9EUKA</name>
<gene>
    <name evidence="2" type="ORF">CPOL0286_LOCUS12016</name>
</gene>
<dbReference type="EMBL" id="HBKO01026290">
    <property type="protein sequence ID" value="CAE2235460.1"/>
    <property type="molecule type" value="Transcribed_RNA"/>
</dbReference>